<feature type="transmembrane region" description="Helical" evidence="1">
    <location>
        <begin position="40"/>
        <end position="58"/>
    </location>
</feature>
<accession>A0ABV0QPQ5</accession>
<feature type="transmembrane region" description="Helical" evidence="1">
    <location>
        <begin position="320"/>
        <end position="342"/>
    </location>
</feature>
<feature type="transmembrane region" description="Helical" evidence="1">
    <location>
        <begin position="363"/>
        <end position="385"/>
    </location>
</feature>
<feature type="transmembrane region" description="Helical" evidence="1">
    <location>
        <begin position="123"/>
        <end position="147"/>
    </location>
</feature>
<evidence type="ECO:0008006" key="4">
    <source>
        <dbReference type="Google" id="ProtNLM"/>
    </source>
</evidence>
<gene>
    <name evidence="2" type="ORF">XENOCAPTIV_028617</name>
</gene>
<feature type="transmembrane region" description="Helical" evidence="1">
    <location>
        <begin position="239"/>
        <end position="262"/>
    </location>
</feature>
<comment type="caution">
    <text evidence="2">The sequence shown here is derived from an EMBL/GenBank/DDBJ whole genome shotgun (WGS) entry which is preliminary data.</text>
</comment>
<keyword evidence="1" id="KW-0472">Membrane</keyword>
<proteinExistence type="predicted"/>
<reference evidence="2 3" key="1">
    <citation type="submission" date="2021-06" db="EMBL/GenBank/DDBJ databases">
        <authorList>
            <person name="Palmer J.M."/>
        </authorList>
    </citation>
    <scope>NUCLEOTIDE SEQUENCE [LARGE SCALE GENOMIC DNA]</scope>
    <source>
        <strain evidence="2 3">XC_2019</strain>
        <tissue evidence="2">Muscle</tissue>
    </source>
</reference>
<keyword evidence="1" id="KW-0812">Transmembrane</keyword>
<feature type="transmembrane region" description="Helical" evidence="1">
    <location>
        <begin position="431"/>
        <end position="451"/>
    </location>
</feature>
<feature type="transmembrane region" description="Helical" evidence="1">
    <location>
        <begin position="391"/>
        <end position="411"/>
    </location>
</feature>
<feature type="transmembrane region" description="Helical" evidence="1">
    <location>
        <begin position="457"/>
        <end position="485"/>
    </location>
</feature>
<keyword evidence="3" id="KW-1185">Reference proteome</keyword>
<feature type="transmembrane region" description="Helical" evidence="1">
    <location>
        <begin position="180"/>
        <end position="203"/>
    </location>
</feature>
<evidence type="ECO:0000256" key="1">
    <source>
        <dbReference type="SAM" id="Phobius"/>
    </source>
</evidence>
<dbReference type="EMBL" id="JAHRIN010017594">
    <property type="protein sequence ID" value="MEQ2197383.1"/>
    <property type="molecule type" value="Genomic_DNA"/>
</dbReference>
<dbReference type="Proteomes" id="UP001434883">
    <property type="component" value="Unassembled WGS sequence"/>
</dbReference>
<organism evidence="2 3">
    <name type="scientific">Xenoophorus captivus</name>
    <dbReference type="NCBI Taxonomy" id="1517983"/>
    <lineage>
        <taxon>Eukaryota</taxon>
        <taxon>Metazoa</taxon>
        <taxon>Chordata</taxon>
        <taxon>Craniata</taxon>
        <taxon>Vertebrata</taxon>
        <taxon>Euteleostomi</taxon>
        <taxon>Actinopterygii</taxon>
        <taxon>Neopterygii</taxon>
        <taxon>Teleostei</taxon>
        <taxon>Neoteleostei</taxon>
        <taxon>Acanthomorphata</taxon>
        <taxon>Ovalentaria</taxon>
        <taxon>Atherinomorphae</taxon>
        <taxon>Cyprinodontiformes</taxon>
        <taxon>Goodeidae</taxon>
        <taxon>Xenoophorus</taxon>
    </lineage>
</organism>
<protein>
    <recommendedName>
        <fullName evidence="4">G-protein coupled receptors family 1 profile domain-containing protein</fullName>
    </recommendedName>
</protein>
<evidence type="ECO:0000313" key="2">
    <source>
        <dbReference type="EMBL" id="MEQ2197383.1"/>
    </source>
</evidence>
<dbReference type="SUPFAM" id="SSF81321">
    <property type="entry name" value="Family A G protein-coupled receptor-like"/>
    <property type="match status" value="1"/>
</dbReference>
<evidence type="ECO:0000313" key="3">
    <source>
        <dbReference type="Proteomes" id="UP001434883"/>
    </source>
</evidence>
<keyword evidence="1" id="KW-1133">Transmembrane helix</keyword>
<feature type="transmembrane region" description="Helical" evidence="1">
    <location>
        <begin position="79"/>
        <end position="103"/>
    </location>
</feature>
<sequence length="498" mass="55988">MLAISLFHNDSLLNPNVLPIDPFFCFFTHPGKIIYSTSNFLHAIIMLCPCIFILYLGFQQLQQKSAYSSAATISHFDIFTFHMAGIELIGALGSIVSITAIYVENVNIFSIGLFIFSFTWYGQIFLHTLTCVESYLAVIHPIVYLCLKTEKEIKIRNVCMGCIWLFCFGGMNAVKTGNYIYLDFFLLVSSTIVISFCSVSMLVKNLLSTNDSSLPLHPLPLPSSAFLNLDCLISPQSNFIFAGFFITNSFILLLLCFLTVYNGVCEWKQKGSTLVLKMSHSDFFTYHLVIMELIGAFGCIVCCCGIYSDQFNVILGGTFPWFYSWYGETLFHTMICLERYLAVAYPITYRRLRNERRISTKNISTGFVWLLSFSGICLMFENIFIIMNLCILAIVLAIVSFCSLSALLVLIHPSPGKQLRVGVHHSKKRAFYTIVAILGVLVLRFFAGLAWTVVYKLQVSCGCVIMGSAVWFTMPSSLVLPLLFLHRAGKILCCKKGL</sequence>
<dbReference type="Gene3D" id="1.20.1070.10">
    <property type="entry name" value="Rhodopsin 7-helix transmembrane proteins"/>
    <property type="match status" value="1"/>
</dbReference>
<feature type="transmembrane region" description="Helical" evidence="1">
    <location>
        <begin position="283"/>
        <end position="308"/>
    </location>
</feature>
<name>A0ABV0QPQ5_9TELE</name>